<dbReference type="EMBL" id="CADCUU010000046">
    <property type="protein sequence ID" value="CAA9388232.1"/>
    <property type="molecule type" value="Genomic_DNA"/>
</dbReference>
<reference evidence="2" key="1">
    <citation type="submission" date="2020-02" db="EMBL/GenBank/DDBJ databases">
        <authorList>
            <person name="Meier V. D."/>
        </authorList>
    </citation>
    <scope>NUCLEOTIDE SEQUENCE</scope>
    <source>
        <strain evidence="2">AVDCRST_MAG15</strain>
    </source>
</reference>
<dbReference type="EC" id="2.1.1.200" evidence="2"/>
<protein>
    <submittedName>
        <fullName evidence="2">tRNA (Cytidine(32)/uridine(32)-2'-O)-methyltransferase</fullName>
        <ecNumber evidence="2">2.1.1.200</ecNumber>
    </submittedName>
</protein>
<gene>
    <name evidence="2" type="ORF">AVDCRST_MAG15-283</name>
</gene>
<feature type="region of interest" description="Disordered" evidence="1">
    <location>
        <begin position="1"/>
        <end position="67"/>
    </location>
</feature>
<dbReference type="GO" id="GO:0160206">
    <property type="term" value="F:tRNA (cytidine(32)/uridine(32)-2'-O)-methyltransferase activity"/>
    <property type="evidence" value="ECO:0007669"/>
    <property type="project" value="UniProtKB-EC"/>
</dbReference>
<feature type="non-terminal residue" evidence="2">
    <location>
        <position position="67"/>
    </location>
</feature>
<feature type="compositionally biased region" description="Basic and acidic residues" evidence="1">
    <location>
        <begin position="1"/>
        <end position="10"/>
    </location>
</feature>
<organism evidence="2">
    <name type="scientific">uncultured Rubellimicrobium sp</name>
    <dbReference type="NCBI Taxonomy" id="543078"/>
    <lineage>
        <taxon>Bacteria</taxon>
        <taxon>Pseudomonadati</taxon>
        <taxon>Pseudomonadota</taxon>
        <taxon>Alphaproteobacteria</taxon>
        <taxon>Rhodobacterales</taxon>
        <taxon>Roseobacteraceae</taxon>
        <taxon>Rubellimicrobium</taxon>
        <taxon>environmental samples</taxon>
    </lineage>
</organism>
<accession>A0A6J4NHE5</accession>
<keyword evidence="2" id="KW-0489">Methyltransferase</keyword>
<sequence length="67" mass="6757">AGTRSPRPELRGAAGRGGLLLPRPQSRVDEAVAAQHVEPDAPDASGRAGAARDPATDGPLGAPERPL</sequence>
<evidence type="ECO:0000313" key="2">
    <source>
        <dbReference type="EMBL" id="CAA9388232.1"/>
    </source>
</evidence>
<name>A0A6J4NHE5_9RHOB</name>
<feature type="non-terminal residue" evidence="2">
    <location>
        <position position="1"/>
    </location>
</feature>
<dbReference type="AlphaFoldDB" id="A0A6J4NHE5"/>
<proteinExistence type="predicted"/>
<keyword evidence="2" id="KW-0808">Transferase</keyword>
<dbReference type="GO" id="GO:0032259">
    <property type="term" value="P:methylation"/>
    <property type="evidence" value="ECO:0007669"/>
    <property type="project" value="UniProtKB-KW"/>
</dbReference>
<evidence type="ECO:0000256" key="1">
    <source>
        <dbReference type="SAM" id="MobiDB-lite"/>
    </source>
</evidence>